<keyword evidence="6 10" id="KW-0456">Lyase</keyword>
<proteinExistence type="inferred from homology"/>
<protein>
    <recommendedName>
        <fullName evidence="4">threonine ammonia-lyase</fullName>
        <ecNumber evidence="4">4.3.1.19</ecNumber>
    </recommendedName>
    <alternativeName>
        <fullName evidence="8">Threonine deaminase</fullName>
    </alternativeName>
</protein>
<dbReference type="EC" id="4.3.1.19" evidence="4"/>
<dbReference type="InterPro" id="IPR050147">
    <property type="entry name" value="Ser/Thr_Dehydratase"/>
</dbReference>
<reference evidence="10 11" key="1">
    <citation type="journal article" date="2015" name="MBio">
        <title>Enzymatic Degradation of Phenazines Can Generate Energy and Protect Sensitive Organisms from Toxicity.</title>
        <authorList>
            <person name="Costa K.C."/>
            <person name="Bergkessel M."/>
            <person name="Saunders S."/>
            <person name="Korlach J."/>
            <person name="Newman D.K."/>
        </authorList>
    </citation>
    <scope>NUCLEOTIDE SEQUENCE [LARGE SCALE GENOMIC DNA]</scope>
    <source>
        <strain evidence="10 11">CT6</strain>
    </source>
</reference>
<evidence type="ECO:0000256" key="6">
    <source>
        <dbReference type="ARBA" id="ARBA00023239"/>
    </source>
</evidence>
<dbReference type="GO" id="GO:0009097">
    <property type="term" value="P:isoleucine biosynthetic process"/>
    <property type="evidence" value="ECO:0007669"/>
    <property type="project" value="TreeGrafter"/>
</dbReference>
<dbReference type="GO" id="GO:0006565">
    <property type="term" value="P:L-serine catabolic process"/>
    <property type="evidence" value="ECO:0007669"/>
    <property type="project" value="TreeGrafter"/>
</dbReference>
<evidence type="ECO:0000256" key="7">
    <source>
        <dbReference type="ARBA" id="ARBA00025527"/>
    </source>
</evidence>
<evidence type="ECO:0000256" key="8">
    <source>
        <dbReference type="ARBA" id="ARBA00031427"/>
    </source>
</evidence>
<dbReference type="PANTHER" id="PTHR48078:SF6">
    <property type="entry name" value="L-THREONINE DEHYDRATASE CATABOLIC TDCB"/>
    <property type="match status" value="1"/>
</dbReference>
<dbReference type="PATRIC" id="fig|1766.6.peg.3295"/>
<gene>
    <name evidence="10" type="ORF">XA26_33100</name>
</gene>
<dbReference type="KEGG" id="mft:XA26_33100"/>
<dbReference type="STRING" id="1766.XA26_33100"/>
<organism evidence="10 11">
    <name type="scientific">Mycolicibacterium fortuitum</name>
    <name type="common">Mycobacterium fortuitum</name>
    <dbReference type="NCBI Taxonomy" id="1766"/>
    <lineage>
        <taxon>Bacteria</taxon>
        <taxon>Bacillati</taxon>
        <taxon>Actinomycetota</taxon>
        <taxon>Actinomycetes</taxon>
        <taxon>Mycobacteriales</taxon>
        <taxon>Mycobacteriaceae</taxon>
        <taxon>Mycolicibacterium</taxon>
    </lineage>
</organism>
<dbReference type="Pfam" id="PF00291">
    <property type="entry name" value="PALP"/>
    <property type="match status" value="1"/>
</dbReference>
<sequence length="318" mass="32449">MVKLVTLDDIAAAAQRIAADIVRTPLLPARWADPVRPVWLKPENLQPIGAFKIRGAFNALGGLDAAVRAAGVVTYSSGNHAQAVAYAAAAYGVTAHIVMPDETPAVKVQATRSHGAHVVLCGAGERESVAAELVESTGGVLVPPFDHPDVIAGQGTVGLEIAQDLPDVATVLVPISGGGLASGVGTAIRALCPRAEIIGVEPELAADTAESLAAGALVDWPVALRNRTIADGLRSTPSALTFAHLQKVLDDVVTVTEDEIRSAVRELANRAHLVTEPSGAVALAGYRKVATSPGPAAVIVSGGNVEPSLLADILSGSQ</sequence>
<dbReference type="Gene3D" id="3.40.50.1100">
    <property type="match status" value="2"/>
</dbReference>
<dbReference type="FunFam" id="3.40.50.1100:FF:000005">
    <property type="entry name" value="Threonine dehydratase catabolic"/>
    <property type="match status" value="1"/>
</dbReference>
<evidence type="ECO:0000256" key="1">
    <source>
        <dbReference type="ARBA" id="ARBA00001274"/>
    </source>
</evidence>
<evidence type="ECO:0000256" key="4">
    <source>
        <dbReference type="ARBA" id="ARBA00012096"/>
    </source>
</evidence>
<keyword evidence="11" id="KW-1185">Reference proteome</keyword>
<comment type="cofactor">
    <cofactor evidence="2">
        <name>pyridoxal 5'-phosphate</name>
        <dbReference type="ChEBI" id="CHEBI:597326"/>
    </cofactor>
</comment>
<dbReference type="SUPFAM" id="SSF53686">
    <property type="entry name" value="Tryptophan synthase beta subunit-like PLP-dependent enzymes"/>
    <property type="match status" value="1"/>
</dbReference>
<dbReference type="InterPro" id="IPR001926">
    <property type="entry name" value="TrpB-like_PALP"/>
</dbReference>
<comment type="function">
    <text evidence="7">Catalyzes the anaerobic formation of alpha-ketobutyrate and ammonia from threonine in a two-step reaction. The first step involved a dehydration of threonine and a production of enamine intermediates (aminocrotonate), which tautomerizes to its imine form (iminobutyrate). Both intermediates are unstable and short-lived. The second step is the nonenzymatic hydrolysis of the enamine/imine intermediates to form 2-ketobutyrate and free ammonia. In the low water environment of the cell, the second step is accelerated by RidA.</text>
</comment>
<dbReference type="AlphaFoldDB" id="A0A0N9Y781"/>
<dbReference type="GO" id="GO:0006567">
    <property type="term" value="P:L-threonine catabolic process"/>
    <property type="evidence" value="ECO:0007669"/>
    <property type="project" value="TreeGrafter"/>
</dbReference>
<comment type="catalytic activity">
    <reaction evidence="1">
        <text>L-threonine = 2-oxobutanoate + NH4(+)</text>
        <dbReference type="Rhea" id="RHEA:22108"/>
        <dbReference type="ChEBI" id="CHEBI:16763"/>
        <dbReference type="ChEBI" id="CHEBI:28938"/>
        <dbReference type="ChEBI" id="CHEBI:57926"/>
        <dbReference type="EC" id="4.3.1.19"/>
    </reaction>
</comment>
<evidence type="ECO:0000256" key="3">
    <source>
        <dbReference type="ARBA" id="ARBA00010869"/>
    </source>
</evidence>
<dbReference type="CDD" id="cd01562">
    <property type="entry name" value="Thr-dehyd"/>
    <property type="match status" value="1"/>
</dbReference>
<dbReference type="Proteomes" id="UP000057134">
    <property type="component" value="Chromosome"/>
</dbReference>
<evidence type="ECO:0000256" key="5">
    <source>
        <dbReference type="ARBA" id="ARBA00022898"/>
    </source>
</evidence>
<dbReference type="InterPro" id="IPR036052">
    <property type="entry name" value="TrpB-like_PALP_sf"/>
</dbReference>
<comment type="similarity">
    <text evidence="3">Belongs to the serine/threonine dehydratase family.</text>
</comment>
<evidence type="ECO:0000259" key="9">
    <source>
        <dbReference type="Pfam" id="PF00291"/>
    </source>
</evidence>
<evidence type="ECO:0000313" key="11">
    <source>
        <dbReference type="Proteomes" id="UP000057134"/>
    </source>
</evidence>
<dbReference type="PANTHER" id="PTHR48078">
    <property type="entry name" value="THREONINE DEHYDRATASE, MITOCHONDRIAL-RELATED"/>
    <property type="match status" value="1"/>
</dbReference>
<evidence type="ECO:0000256" key="2">
    <source>
        <dbReference type="ARBA" id="ARBA00001933"/>
    </source>
</evidence>
<feature type="domain" description="Tryptophan synthase beta chain-like PALP" evidence="9">
    <location>
        <begin position="20"/>
        <end position="300"/>
    </location>
</feature>
<evidence type="ECO:0000313" key="10">
    <source>
        <dbReference type="EMBL" id="ALI27139.1"/>
    </source>
</evidence>
<accession>A0A0N9Y781</accession>
<dbReference type="EMBL" id="CP011269">
    <property type="protein sequence ID" value="ALI27139.1"/>
    <property type="molecule type" value="Genomic_DNA"/>
</dbReference>
<keyword evidence="5" id="KW-0663">Pyridoxal phosphate</keyword>
<name>A0A0N9Y781_MYCFO</name>
<dbReference type="GO" id="GO:0003941">
    <property type="term" value="F:L-serine ammonia-lyase activity"/>
    <property type="evidence" value="ECO:0007669"/>
    <property type="project" value="TreeGrafter"/>
</dbReference>
<dbReference type="GO" id="GO:0004794">
    <property type="term" value="F:threonine deaminase activity"/>
    <property type="evidence" value="ECO:0007669"/>
    <property type="project" value="UniProtKB-EC"/>
</dbReference>